<feature type="transmembrane region" description="Helical" evidence="2">
    <location>
        <begin position="35"/>
        <end position="63"/>
    </location>
</feature>
<reference evidence="3" key="1">
    <citation type="submission" date="2011-01" db="EMBL/GenBank/DDBJ databases">
        <title>The Genome Sequence of Nematocida parisii strain ERTm3.</title>
        <authorList>
            <consortium name="The Broad Institute Genome Sequencing Platform"/>
            <consortium name="The Broad Institute Genome Sequencing Center for Infectious Disease"/>
            <person name="Cuomo C."/>
            <person name="Troemel E."/>
            <person name="Young S.K."/>
            <person name="Zeng Q."/>
            <person name="Gargeya S."/>
            <person name="Fitzgerald M."/>
            <person name="Haas B."/>
            <person name="Abouelleil A."/>
            <person name="Alvarado L."/>
            <person name="Arachchi H.M."/>
            <person name="Berlin A."/>
            <person name="Chapman S.B."/>
            <person name="Gearin G."/>
            <person name="Goldberg J."/>
            <person name="Griggs A."/>
            <person name="Gujja S."/>
            <person name="Hansen M."/>
            <person name="Heiman D."/>
            <person name="Howarth C."/>
            <person name="Larimer J."/>
            <person name="Lui A."/>
            <person name="MacDonald P.J.P."/>
            <person name="McCowen C."/>
            <person name="Montmayeur A."/>
            <person name="Murphy C."/>
            <person name="Neiman D."/>
            <person name="Pearson M."/>
            <person name="Priest M."/>
            <person name="Roberts A."/>
            <person name="Saif S."/>
            <person name="Shea T."/>
            <person name="Sisk P."/>
            <person name="Stolte C."/>
            <person name="Sykes S."/>
            <person name="Wortman J."/>
            <person name="Nusbaum C."/>
            <person name="Birren B."/>
        </authorList>
    </citation>
    <scope>NUCLEOTIDE SEQUENCE</scope>
    <source>
        <strain evidence="3">ERTm3</strain>
    </source>
</reference>
<evidence type="ECO:0000256" key="1">
    <source>
        <dbReference type="SAM" id="MobiDB-lite"/>
    </source>
</evidence>
<organism evidence="3 4">
    <name type="scientific">Nematocida parisii (strain ERTm3)</name>
    <name type="common">Nematode killer fungus</name>
    <dbReference type="NCBI Taxonomy" id="935791"/>
    <lineage>
        <taxon>Eukaryota</taxon>
        <taxon>Fungi</taxon>
        <taxon>Fungi incertae sedis</taxon>
        <taxon>Microsporidia</taxon>
        <taxon>Nematocida</taxon>
    </lineage>
</organism>
<proteinExistence type="predicted"/>
<dbReference type="InParanoid" id="I3EF12"/>
<name>I3EF12_NEMP3</name>
<feature type="region of interest" description="Disordered" evidence="1">
    <location>
        <begin position="178"/>
        <end position="198"/>
    </location>
</feature>
<sequence>MKKYLIRNSTMSHKTEEVATGVESSNSLAQFFLNLFGFVGLLILMCFILILVCFIILLIYAFYDDGWNGVKNCILNIIYPEENMSNKSSDNDNKNANEESSNSTYLIRRTKIDKIPDPIASSSNSSLEESVLQPISNYFVLQPEPNNQSIRPTAPPGSNDIGFVLQIEPNNQSIRPTAPPESNDIGFALPPESIGCSN</sequence>
<dbReference type="HOGENOM" id="CLU_1378473_0_0_1"/>
<keyword evidence="4" id="KW-1185">Reference proteome</keyword>
<dbReference type="VEuPathDB" id="MicrosporidiaDB:NEQG_01881"/>
<evidence type="ECO:0000313" key="4">
    <source>
        <dbReference type="Proteomes" id="UP000002872"/>
    </source>
</evidence>
<keyword evidence="2" id="KW-0812">Transmembrane</keyword>
<dbReference type="OrthoDB" id="10597414at2759"/>
<keyword evidence="2" id="KW-1133">Transmembrane helix</keyword>
<evidence type="ECO:0000256" key="2">
    <source>
        <dbReference type="SAM" id="Phobius"/>
    </source>
</evidence>
<protein>
    <submittedName>
        <fullName evidence="3">Uncharacterized protein</fullName>
    </submittedName>
</protein>
<evidence type="ECO:0000313" key="3">
    <source>
        <dbReference type="EMBL" id="EIJ87809.1"/>
    </source>
</evidence>
<accession>I3EF12</accession>
<dbReference type="AlphaFoldDB" id="I3EF12"/>
<gene>
    <name evidence="3" type="ORF">NEQG_01881</name>
</gene>
<keyword evidence="2" id="KW-0472">Membrane</keyword>
<dbReference type="EMBL" id="GL870880">
    <property type="protein sequence ID" value="EIJ87809.1"/>
    <property type="molecule type" value="Genomic_DNA"/>
</dbReference>
<dbReference type="Proteomes" id="UP000002872">
    <property type="component" value="Unassembled WGS sequence"/>
</dbReference>